<reference evidence="2 3" key="1">
    <citation type="submission" date="2023-10" db="EMBL/GenBank/DDBJ databases">
        <title>Comparative genomics analysis reveals potential genetic determinants of host preference in Cryptosporidium xiaoi.</title>
        <authorList>
            <person name="Xiao L."/>
            <person name="Li J."/>
        </authorList>
    </citation>
    <scope>NUCLEOTIDE SEQUENCE [LARGE SCALE GENOMIC DNA]</scope>
    <source>
        <strain evidence="2 3">52996</strain>
    </source>
</reference>
<keyword evidence="1" id="KW-0175">Coiled coil</keyword>
<protein>
    <recommendedName>
        <fullName evidence="4">SF-assemblin</fullName>
    </recommendedName>
</protein>
<name>A0AAV9XT60_9CRYT</name>
<proteinExistence type="predicted"/>
<comment type="caution">
    <text evidence="2">The sequence shown here is derived from an EMBL/GenBank/DDBJ whole genome shotgun (WGS) entry which is preliminary data.</text>
</comment>
<organism evidence="2 3">
    <name type="scientific">Cryptosporidium xiaoi</name>
    <dbReference type="NCBI Taxonomy" id="659607"/>
    <lineage>
        <taxon>Eukaryota</taxon>
        <taxon>Sar</taxon>
        <taxon>Alveolata</taxon>
        <taxon>Apicomplexa</taxon>
        <taxon>Conoidasida</taxon>
        <taxon>Coccidia</taxon>
        <taxon>Eucoccidiorida</taxon>
        <taxon>Eimeriorina</taxon>
        <taxon>Cryptosporidiidae</taxon>
        <taxon>Cryptosporidium</taxon>
    </lineage>
</organism>
<dbReference type="AlphaFoldDB" id="A0AAV9XT60"/>
<dbReference type="EMBL" id="JAWDEY010000036">
    <property type="protein sequence ID" value="KAK6587940.1"/>
    <property type="molecule type" value="Genomic_DNA"/>
</dbReference>
<gene>
    <name evidence="2" type="ORF">RS030_81422</name>
</gene>
<dbReference type="Proteomes" id="UP001311799">
    <property type="component" value="Unassembled WGS sequence"/>
</dbReference>
<feature type="coiled-coil region" evidence="1">
    <location>
        <begin position="162"/>
        <end position="189"/>
    </location>
</feature>
<evidence type="ECO:0000313" key="3">
    <source>
        <dbReference type="Proteomes" id="UP001311799"/>
    </source>
</evidence>
<evidence type="ECO:0000256" key="1">
    <source>
        <dbReference type="SAM" id="Coils"/>
    </source>
</evidence>
<evidence type="ECO:0000313" key="2">
    <source>
        <dbReference type="EMBL" id="KAK6587940.1"/>
    </source>
</evidence>
<keyword evidence="3" id="KW-1185">Reference proteome</keyword>
<evidence type="ECO:0008006" key="4">
    <source>
        <dbReference type="Google" id="ProtNLM"/>
    </source>
</evidence>
<sequence length="266" mass="30930">MNMGILNDSNGHSRSNSIVGLKNFVREVTKQGFALSKQDSLTLETIGHQIKSLESKFLQIKKVHENNFRTMNNEIMQLVGKVNKQVNDFKESRVRREKLMREFELKMTKDIVELRDTRNSYDFVIKEKINNHISRMTNVELSRSADVDSIREKQFLTISNSLNELTNMVDELRKKRKGIQSNFEETMKKDSKEVLVSINNESERRNNSIDGIKGLLNETLNHFYGELRLSKENRTEVDKQILDQLELACNDVENKLIDFVGSERTS</sequence>
<accession>A0AAV9XT60</accession>